<keyword evidence="3" id="KW-1185">Reference proteome</keyword>
<evidence type="ECO:0000313" key="3">
    <source>
        <dbReference type="Proteomes" id="UP001634394"/>
    </source>
</evidence>
<evidence type="ECO:0000259" key="1">
    <source>
        <dbReference type="Pfam" id="PF18139"/>
    </source>
</evidence>
<feature type="non-terminal residue" evidence="2">
    <location>
        <position position="1"/>
    </location>
</feature>
<name>A0ABD3TJ09_SINWO</name>
<proteinExistence type="predicted"/>
<organism evidence="2 3">
    <name type="scientific">Sinanodonta woodiana</name>
    <name type="common">Chinese pond mussel</name>
    <name type="synonym">Anodonta woodiana</name>
    <dbReference type="NCBI Taxonomy" id="1069815"/>
    <lineage>
        <taxon>Eukaryota</taxon>
        <taxon>Metazoa</taxon>
        <taxon>Spiralia</taxon>
        <taxon>Lophotrochozoa</taxon>
        <taxon>Mollusca</taxon>
        <taxon>Bivalvia</taxon>
        <taxon>Autobranchia</taxon>
        <taxon>Heteroconchia</taxon>
        <taxon>Palaeoheterodonta</taxon>
        <taxon>Unionida</taxon>
        <taxon>Unionoidea</taxon>
        <taxon>Unionidae</taxon>
        <taxon>Unioninae</taxon>
        <taxon>Sinanodonta</taxon>
    </lineage>
</organism>
<sequence length="229" mass="25748">AGDHLPNVKPMAKHETTRWFLKNISANACLCNKESDEKMKALCLMCHCGNKQEKHIINVENHQNESDTERTSYVGEIAFVNNHTATNIRLFSTTAIPNNVLTNKWKLKIPDLLIYVHGCMTGLANTCRTSLTKVVKGTGAWIITDGKHCYVNIDNISEQPIIIGISEWGDILNNHQRDNPQIGANEKTVLNPNHSHFILIDDGSSNTLSTTMIFRKVLEREITKNGSWK</sequence>
<protein>
    <recommendedName>
        <fullName evidence="1">TRPM SLOG domain-containing protein</fullName>
    </recommendedName>
</protein>
<gene>
    <name evidence="2" type="ORF">ACJMK2_022174</name>
</gene>
<dbReference type="EMBL" id="JBJQND010000018">
    <property type="protein sequence ID" value="KAL3836757.1"/>
    <property type="molecule type" value="Genomic_DNA"/>
</dbReference>
<comment type="caution">
    <text evidence="2">The sequence shown here is derived from an EMBL/GenBank/DDBJ whole genome shotgun (WGS) entry which is preliminary data.</text>
</comment>
<dbReference type="InterPro" id="IPR050927">
    <property type="entry name" value="TRPM"/>
</dbReference>
<dbReference type="InterPro" id="IPR041491">
    <property type="entry name" value="TRPM_SLOG"/>
</dbReference>
<evidence type="ECO:0000313" key="2">
    <source>
        <dbReference type="EMBL" id="KAL3836757.1"/>
    </source>
</evidence>
<feature type="domain" description="TRPM SLOG" evidence="1">
    <location>
        <begin position="100"/>
        <end position="225"/>
    </location>
</feature>
<dbReference type="Proteomes" id="UP001634394">
    <property type="component" value="Unassembled WGS sequence"/>
</dbReference>
<dbReference type="AlphaFoldDB" id="A0ABD3TJ09"/>
<accession>A0ABD3TJ09</accession>
<reference evidence="2 3" key="1">
    <citation type="submission" date="2024-11" db="EMBL/GenBank/DDBJ databases">
        <title>Chromosome-level genome assembly of the freshwater bivalve Anodonta woodiana.</title>
        <authorList>
            <person name="Chen X."/>
        </authorList>
    </citation>
    <scope>NUCLEOTIDE SEQUENCE [LARGE SCALE GENOMIC DNA]</scope>
    <source>
        <strain evidence="2">MN2024</strain>
        <tissue evidence="2">Gills</tissue>
    </source>
</reference>
<feature type="non-terminal residue" evidence="2">
    <location>
        <position position="229"/>
    </location>
</feature>
<dbReference type="PANTHER" id="PTHR13800:SF12">
    <property type="entry name" value="TRANSIENT RECEPTOR POTENTIAL CATION CHANNEL SUBFAMILY M MEMBER-LIKE 2"/>
    <property type="match status" value="1"/>
</dbReference>
<dbReference type="Pfam" id="PF18139">
    <property type="entry name" value="LSDAT_euk"/>
    <property type="match status" value="1"/>
</dbReference>
<dbReference type="PANTHER" id="PTHR13800">
    <property type="entry name" value="TRANSIENT RECEPTOR POTENTIAL CATION CHANNEL, SUBFAMILY M, MEMBER 6"/>
    <property type="match status" value="1"/>
</dbReference>